<evidence type="ECO:0000259" key="5">
    <source>
        <dbReference type="Pfam" id="PF24346"/>
    </source>
</evidence>
<keyword evidence="2" id="KW-0964">Secreted</keyword>
<evidence type="ECO:0008006" key="7">
    <source>
        <dbReference type="Google" id="ProtNLM"/>
    </source>
</evidence>
<keyword evidence="3" id="KW-0732">Signal</keyword>
<dbReference type="InterPro" id="IPR055354">
    <property type="entry name" value="DUF7507"/>
</dbReference>
<feature type="domain" description="SD-repeat containing protein B" evidence="4">
    <location>
        <begin position="3"/>
        <end position="120"/>
    </location>
</feature>
<dbReference type="PANTHER" id="PTHR23303:SF15">
    <property type="entry name" value="COLOSSIN-A"/>
    <property type="match status" value="1"/>
</dbReference>
<name>A0A6B3N8Z9_9CYAN</name>
<feature type="domain" description="SD-repeat containing protein B" evidence="4">
    <location>
        <begin position="125"/>
        <end position="242"/>
    </location>
</feature>
<comment type="subcellular location">
    <subcellularLocation>
        <location evidence="1">Secreted</location>
    </subcellularLocation>
</comment>
<comment type="caution">
    <text evidence="6">The sequence shown here is derived from an EMBL/GenBank/DDBJ whole genome shotgun (WGS) entry which is preliminary data.</text>
</comment>
<evidence type="ECO:0000259" key="4">
    <source>
        <dbReference type="Pfam" id="PF17210"/>
    </source>
</evidence>
<sequence>PAGLGDFVFEDSNGNGIQDAGESGVDGVLVKLQNPDGSAVTDGDGNPITTTTAADGSYSFTGLTPGEYKVMFVAPDGFVFTTANAGGDDTVDSDANPSNGMTQTVTLESGDFNDTLDAGLIQPAGLGDFVFEDSNGNGIQDAGESGVDGVLVKLQNPDGSAVTDGDGNPITTTTAADGSYSFTGLTPGEYKVMFVAPDGFVFTTANAGGDDTVDSDANPSNGMTQTVTLESGDFNDTLDAGLIQPNPSIDIEKFTNGVDADTPEEAPEIAVGDTVTWTYEVTNTGNVSFDASEIVVTDNIEGTITNIINQGDGDNILAAGETWVYQKTGIAQNLTGSASETQTFKFTGNSGLDGPEGNIRTFTAGDISVKTSAFSRDQHGVWDESFLGSFSSGLGVTDASEGNGGNGLHRVDNVYRDNFVLFEFSESVVVDRTFLASVGLDSDITYWVGTVDNPFNNHNILSDSFLNSLDFTQDNNTNSSYSRWADINNGEVAGNVLVIAAATSESHPDDRFKIKKLEVQEVEGGIYQNIGTVEASGVGDSDLSHYVNTNPQPGIDIEKFTNGVDGDTPEEAAVIAAGDTVTWTYEVTNTGNVSFNASDISVTDDIEGAITNIIDQGDGDNILAAGETWIYQETGIAQNLTGSTGETETFNFTGYSGLDGPDGNIRTFSAGDVSVKASAFSRDQHGVFDEAFLGSFSSGLGVTDASEGNGGNGLHRVDNVYRDNFVLFEFSESVVVDRTFLDAVGDDSDITVWVGTADDPFHSHNILSDSFLNDLDLVEDNNTHSSYSRWADINNDEVVGNILVIAAATEESHPDDRFKIRKLEVEKVESGIYQNVGTVDVLGVTASDVSSYVNPDSDIFGVNSNGYA</sequence>
<evidence type="ECO:0000256" key="1">
    <source>
        <dbReference type="ARBA" id="ARBA00004613"/>
    </source>
</evidence>
<proteinExistence type="predicted"/>
<dbReference type="Pfam" id="PF24346">
    <property type="entry name" value="DUF7507"/>
    <property type="match status" value="2"/>
</dbReference>
<protein>
    <recommendedName>
        <fullName evidence="7">SD-repeat containing protein B domain-containing protein</fullName>
    </recommendedName>
</protein>
<gene>
    <name evidence="6" type="ORF">F6J89_18640</name>
</gene>
<dbReference type="SUPFAM" id="SSF117074">
    <property type="entry name" value="Hypothetical protein PA1324"/>
    <property type="match status" value="2"/>
</dbReference>
<evidence type="ECO:0000256" key="3">
    <source>
        <dbReference type="ARBA" id="ARBA00022729"/>
    </source>
</evidence>
<organism evidence="6">
    <name type="scientific">Symploca sp. SIO1C4</name>
    <dbReference type="NCBI Taxonomy" id="2607765"/>
    <lineage>
        <taxon>Bacteria</taxon>
        <taxon>Bacillati</taxon>
        <taxon>Cyanobacteriota</taxon>
        <taxon>Cyanophyceae</taxon>
        <taxon>Coleofasciculales</taxon>
        <taxon>Coleofasciculaceae</taxon>
        <taxon>Symploca</taxon>
    </lineage>
</organism>
<feature type="domain" description="DUF7507" evidence="5">
    <location>
        <begin position="247"/>
        <end position="328"/>
    </location>
</feature>
<dbReference type="InterPro" id="IPR033764">
    <property type="entry name" value="Sdr_B"/>
</dbReference>
<dbReference type="AlphaFoldDB" id="A0A6B3N8Z9"/>
<accession>A0A6B3N8Z9</accession>
<dbReference type="InterPro" id="IPR013783">
    <property type="entry name" value="Ig-like_fold"/>
</dbReference>
<dbReference type="PANTHER" id="PTHR23303">
    <property type="entry name" value="CARBOXYPEPTIDASE REGULATORY REGION-CONTAINING"/>
    <property type="match status" value="1"/>
</dbReference>
<dbReference type="EMBL" id="JAAHFQ010000392">
    <property type="protein sequence ID" value="NER29579.1"/>
    <property type="molecule type" value="Genomic_DNA"/>
</dbReference>
<reference evidence="6" key="1">
    <citation type="submission" date="2019-11" db="EMBL/GenBank/DDBJ databases">
        <title>Genomic insights into an expanded diversity of filamentous marine cyanobacteria reveals the extraordinary biosynthetic potential of Moorea and Okeania.</title>
        <authorList>
            <person name="Ferreira Leao T."/>
            <person name="Wang M."/>
            <person name="Moss N."/>
            <person name="Da Silva R."/>
            <person name="Sanders J."/>
            <person name="Nurk S."/>
            <person name="Gurevich A."/>
            <person name="Humphrey G."/>
            <person name="Reher R."/>
            <person name="Zhu Q."/>
            <person name="Belda-Ferre P."/>
            <person name="Glukhov E."/>
            <person name="Rex R."/>
            <person name="Dorrestein P.C."/>
            <person name="Knight R."/>
            <person name="Pevzner P."/>
            <person name="Gerwick W.H."/>
            <person name="Gerwick L."/>
        </authorList>
    </citation>
    <scope>NUCLEOTIDE SEQUENCE</scope>
    <source>
        <strain evidence="6">SIO1C4</strain>
    </source>
</reference>
<dbReference type="Pfam" id="PF17210">
    <property type="entry name" value="SdrD_B"/>
    <property type="match status" value="2"/>
</dbReference>
<dbReference type="InterPro" id="IPR051417">
    <property type="entry name" value="SDr/BOS_complex"/>
</dbReference>
<dbReference type="GO" id="GO:0005576">
    <property type="term" value="C:extracellular region"/>
    <property type="evidence" value="ECO:0007669"/>
    <property type="project" value="UniProtKB-SubCell"/>
</dbReference>
<feature type="domain" description="DUF7507" evidence="5">
    <location>
        <begin position="571"/>
        <end position="634"/>
    </location>
</feature>
<feature type="non-terminal residue" evidence="6">
    <location>
        <position position="1"/>
    </location>
</feature>
<evidence type="ECO:0000313" key="6">
    <source>
        <dbReference type="EMBL" id="NER29579.1"/>
    </source>
</evidence>
<evidence type="ECO:0000256" key="2">
    <source>
        <dbReference type="ARBA" id="ARBA00022525"/>
    </source>
</evidence>
<dbReference type="Gene3D" id="2.60.40.10">
    <property type="entry name" value="Immunoglobulins"/>
    <property type="match status" value="2"/>
</dbReference>